<dbReference type="Proteomes" id="UP000077202">
    <property type="component" value="Unassembled WGS sequence"/>
</dbReference>
<gene>
    <name evidence="2" type="ORF">AXG93_1913s1080</name>
</gene>
<dbReference type="InterPro" id="IPR011043">
    <property type="entry name" value="Gal_Oxase/kelch_b-propeller"/>
</dbReference>
<dbReference type="PANTHER" id="PTHR31672:SF13">
    <property type="entry name" value="F-BOX PROTEIN CPR30-LIKE"/>
    <property type="match status" value="1"/>
</dbReference>
<accession>A0A176WIS2</accession>
<dbReference type="Pfam" id="PF00646">
    <property type="entry name" value="F-box"/>
    <property type="match status" value="1"/>
</dbReference>
<evidence type="ECO:0000313" key="2">
    <source>
        <dbReference type="EMBL" id="OAE33007.1"/>
    </source>
</evidence>
<dbReference type="InterPro" id="IPR001810">
    <property type="entry name" value="F-box_dom"/>
</dbReference>
<sequence>MTIATVEGLPMLRTAVVEVLSFSSVVCLGTYRLPGLSVMDFDGKQPKSVEMVSMDAMNAMDADVWEHLPEQLLRSILSRLPWWSNLKMRSVCQSWNLILRNTEFLKTCFPVPSERPPCWMSKTSDENCYGIRNWTKTKGRPIHKTSLLPGFPRALQYSVKAAAGGLLLMENHDDGKLGRVVVNPLNGTHRQVPPLPKLEDAEVGQTMGMVMDQTTQSHKIIAVHRERIDSRGIVGVPTFLQEEIYVYDLKDNQWRLVSSLMVTYEDHLSRLYLNAVIIKNDLYILTLMQTEEFWIYRVFKVSSKGWDEVPAVFAYQLKNVDLFEHNGYLMLVGSAFKNLRVQIWRHDWVTKEWEEMLTMPHEMLGRGSIKSPEGAMFTFYSQGDHVCFIVEPSRSLRITCDIVKREWWSGTSPTFRFMNGEEVGWLFQPRLDIVL</sequence>
<dbReference type="InterPro" id="IPR050796">
    <property type="entry name" value="SCF_F-box_component"/>
</dbReference>
<dbReference type="InterPro" id="IPR036047">
    <property type="entry name" value="F-box-like_dom_sf"/>
</dbReference>
<dbReference type="PANTHER" id="PTHR31672">
    <property type="entry name" value="BNACNNG10540D PROTEIN"/>
    <property type="match status" value="1"/>
</dbReference>
<comment type="caution">
    <text evidence="2">The sequence shown here is derived from an EMBL/GenBank/DDBJ whole genome shotgun (WGS) entry which is preliminary data.</text>
</comment>
<feature type="domain" description="F-box" evidence="1">
    <location>
        <begin position="62"/>
        <end position="108"/>
    </location>
</feature>
<reference evidence="2" key="1">
    <citation type="submission" date="2016-03" db="EMBL/GenBank/DDBJ databases">
        <title>Mechanisms controlling the formation of the plant cell surface in tip-growing cells are functionally conserved among land plants.</title>
        <authorList>
            <person name="Honkanen S."/>
            <person name="Jones V.A."/>
            <person name="Morieri G."/>
            <person name="Champion C."/>
            <person name="Hetherington A.J."/>
            <person name="Kelly S."/>
            <person name="Saint-Marcoux D."/>
            <person name="Proust H."/>
            <person name="Prescott H."/>
            <person name="Dolan L."/>
        </authorList>
    </citation>
    <scope>NUCLEOTIDE SEQUENCE [LARGE SCALE GENOMIC DNA]</scope>
    <source>
        <tissue evidence="2">Whole gametophyte</tissue>
    </source>
</reference>
<organism evidence="2 3">
    <name type="scientific">Marchantia polymorpha subsp. ruderalis</name>
    <dbReference type="NCBI Taxonomy" id="1480154"/>
    <lineage>
        <taxon>Eukaryota</taxon>
        <taxon>Viridiplantae</taxon>
        <taxon>Streptophyta</taxon>
        <taxon>Embryophyta</taxon>
        <taxon>Marchantiophyta</taxon>
        <taxon>Marchantiopsida</taxon>
        <taxon>Marchantiidae</taxon>
        <taxon>Marchantiales</taxon>
        <taxon>Marchantiaceae</taxon>
        <taxon>Marchantia</taxon>
    </lineage>
</organism>
<dbReference type="AlphaFoldDB" id="A0A176WIS2"/>
<evidence type="ECO:0000313" key="3">
    <source>
        <dbReference type="Proteomes" id="UP000077202"/>
    </source>
</evidence>
<dbReference type="Gene3D" id="1.20.1280.50">
    <property type="match status" value="1"/>
</dbReference>
<dbReference type="InterPro" id="IPR005174">
    <property type="entry name" value="KIB1-4_b-propeller"/>
</dbReference>
<dbReference type="SMART" id="SM00256">
    <property type="entry name" value="FBOX"/>
    <property type="match status" value="1"/>
</dbReference>
<dbReference type="PROSITE" id="PS50181">
    <property type="entry name" value="FBOX"/>
    <property type="match status" value="1"/>
</dbReference>
<dbReference type="SUPFAM" id="SSF81383">
    <property type="entry name" value="F-box domain"/>
    <property type="match status" value="1"/>
</dbReference>
<dbReference type="EMBL" id="LVLJ01000695">
    <property type="protein sequence ID" value="OAE33007.1"/>
    <property type="molecule type" value="Genomic_DNA"/>
</dbReference>
<evidence type="ECO:0000259" key="1">
    <source>
        <dbReference type="PROSITE" id="PS50181"/>
    </source>
</evidence>
<protein>
    <recommendedName>
        <fullName evidence="1">F-box domain-containing protein</fullName>
    </recommendedName>
</protein>
<name>A0A176WIS2_MARPO</name>
<dbReference type="Pfam" id="PF03478">
    <property type="entry name" value="Beta-prop_KIB1-4"/>
    <property type="match status" value="1"/>
</dbReference>
<dbReference type="Gene3D" id="2.120.10.80">
    <property type="entry name" value="Kelch-type beta propeller"/>
    <property type="match status" value="1"/>
</dbReference>
<keyword evidence="3" id="KW-1185">Reference proteome</keyword>
<dbReference type="InterPro" id="IPR015915">
    <property type="entry name" value="Kelch-typ_b-propeller"/>
</dbReference>
<proteinExistence type="predicted"/>
<dbReference type="SUPFAM" id="SSF50965">
    <property type="entry name" value="Galactose oxidase, central domain"/>
    <property type="match status" value="1"/>
</dbReference>